<dbReference type="PATRIC" id="fig|33888.3.peg.224"/>
<organism evidence="2 3">
    <name type="scientific">Rathayibacter tritici</name>
    <dbReference type="NCBI Taxonomy" id="33888"/>
    <lineage>
        <taxon>Bacteria</taxon>
        <taxon>Bacillati</taxon>
        <taxon>Actinomycetota</taxon>
        <taxon>Actinomycetes</taxon>
        <taxon>Micrococcales</taxon>
        <taxon>Microbacteriaceae</taxon>
        <taxon>Rathayibacter</taxon>
    </lineage>
</organism>
<reference evidence="2 3" key="1">
    <citation type="submission" date="2016-05" db="EMBL/GenBank/DDBJ databases">
        <title>Complete genome sequence of Rathayibacter tritici NCPPB 1953.</title>
        <authorList>
            <person name="Park J."/>
            <person name="Lee H.-H."/>
            <person name="Lee S.-W."/>
            <person name="Seo Y.-S."/>
        </authorList>
    </citation>
    <scope>NUCLEOTIDE SEQUENCE [LARGE SCALE GENOMIC DNA]</scope>
    <source>
        <strain evidence="2 3">NCPPB 1953</strain>
    </source>
</reference>
<proteinExistence type="predicted"/>
<name>A0A160KPX4_9MICO</name>
<keyword evidence="1" id="KW-0732">Signal</keyword>
<accession>A0A160KPX4</accession>
<dbReference type="EMBL" id="CP015515">
    <property type="protein sequence ID" value="AND15353.1"/>
    <property type="molecule type" value="Genomic_DNA"/>
</dbReference>
<sequence length="262" mass="26768">MAGELTMSNNKNSWMKKAMIPAALVASMGLMGATPAMAAEAASATSSQSAISSDSDAKIREHLAKYDVTGSTAEGIIQKAKDGIALDADTDTNPTTRDVMTVDGVSVSVQRYEDGSFIALPRAATSSKDDHLRTSTVAATDGSYTLGDGITGCESLTSVGTAPYVNCSINYTGSLYSGSFSANFTLSNTGKASIQRVWNENASVVAGTFGDTPTVSITNATEGTSPAEARLYFTYGSTADLAGSTGSIRLVASGTSASVVSP</sequence>
<dbReference type="AlphaFoldDB" id="A0A160KPX4"/>
<protein>
    <submittedName>
        <fullName evidence="2">Uncharacterized protein</fullName>
    </submittedName>
</protein>
<evidence type="ECO:0000313" key="2">
    <source>
        <dbReference type="EMBL" id="AND15353.1"/>
    </source>
</evidence>
<dbReference type="KEGG" id="rtn:A6122_0189"/>
<dbReference type="Proteomes" id="UP000077071">
    <property type="component" value="Chromosome"/>
</dbReference>
<evidence type="ECO:0000313" key="3">
    <source>
        <dbReference type="Proteomes" id="UP000077071"/>
    </source>
</evidence>
<keyword evidence="3" id="KW-1185">Reference proteome</keyword>
<evidence type="ECO:0000256" key="1">
    <source>
        <dbReference type="SAM" id="SignalP"/>
    </source>
</evidence>
<feature type="chain" id="PRO_5007817468" evidence="1">
    <location>
        <begin position="39"/>
        <end position="262"/>
    </location>
</feature>
<gene>
    <name evidence="2" type="ORF">A6122_0189</name>
</gene>
<feature type="signal peptide" evidence="1">
    <location>
        <begin position="1"/>
        <end position="38"/>
    </location>
</feature>